<organism evidence="5 6">
    <name type="scientific">Enterococcus florum</name>
    <dbReference type="NCBI Taxonomy" id="2480627"/>
    <lineage>
        <taxon>Bacteria</taxon>
        <taxon>Bacillati</taxon>
        <taxon>Bacillota</taxon>
        <taxon>Bacilli</taxon>
        <taxon>Lactobacillales</taxon>
        <taxon>Enterococcaceae</taxon>
        <taxon>Enterococcus</taxon>
    </lineage>
</organism>
<keyword evidence="6" id="KW-1185">Reference proteome</keyword>
<evidence type="ECO:0000256" key="2">
    <source>
        <dbReference type="ARBA" id="ARBA00023125"/>
    </source>
</evidence>
<reference evidence="6" key="1">
    <citation type="submission" date="2019-02" db="EMBL/GenBank/DDBJ databases">
        <title>Draft genome sequence of Enterococcus sp. Gos25-1.</title>
        <authorList>
            <person name="Tanaka N."/>
            <person name="Shiwa Y."/>
            <person name="Fujita N."/>
        </authorList>
    </citation>
    <scope>NUCLEOTIDE SEQUENCE [LARGE SCALE GENOMIC DNA]</scope>
    <source>
        <strain evidence="6">Gos25-1</strain>
    </source>
</reference>
<dbReference type="OrthoDB" id="9799747at2"/>
<dbReference type="InterPro" id="IPR036388">
    <property type="entry name" value="WH-like_DNA-bd_sf"/>
</dbReference>
<feature type="domain" description="HTH marR-type" evidence="4">
    <location>
        <begin position="1"/>
        <end position="137"/>
    </location>
</feature>
<dbReference type="GO" id="GO:0003700">
    <property type="term" value="F:DNA-binding transcription factor activity"/>
    <property type="evidence" value="ECO:0007669"/>
    <property type="project" value="InterPro"/>
</dbReference>
<evidence type="ECO:0000313" key="6">
    <source>
        <dbReference type="Proteomes" id="UP000290567"/>
    </source>
</evidence>
<dbReference type="Proteomes" id="UP000290567">
    <property type="component" value="Unassembled WGS sequence"/>
</dbReference>
<dbReference type="InterPro" id="IPR000835">
    <property type="entry name" value="HTH_MarR-typ"/>
</dbReference>
<comment type="caution">
    <text evidence="5">The sequence shown here is derived from an EMBL/GenBank/DDBJ whole genome shotgun (WGS) entry which is preliminary data.</text>
</comment>
<protein>
    <recommendedName>
        <fullName evidence="4">HTH marR-type domain-containing protein</fullName>
    </recommendedName>
</protein>
<evidence type="ECO:0000259" key="4">
    <source>
        <dbReference type="PROSITE" id="PS50995"/>
    </source>
</evidence>
<evidence type="ECO:0000256" key="1">
    <source>
        <dbReference type="ARBA" id="ARBA00023015"/>
    </source>
</evidence>
<dbReference type="PROSITE" id="PS50995">
    <property type="entry name" value="HTH_MARR_2"/>
    <property type="match status" value="1"/>
</dbReference>
<gene>
    <name evidence="5" type="ORF">NRIC_09400</name>
</gene>
<dbReference type="SUPFAM" id="SSF46785">
    <property type="entry name" value="Winged helix' DNA-binding domain"/>
    <property type="match status" value="1"/>
</dbReference>
<proteinExistence type="predicted"/>
<evidence type="ECO:0000313" key="5">
    <source>
        <dbReference type="EMBL" id="GCF93049.1"/>
    </source>
</evidence>
<dbReference type="InterPro" id="IPR039422">
    <property type="entry name" value="MarR/SlyA-like"/>
</dbReference>
<dbReference type="InterPro" id="IPR036390">
    <property type="entry name" value="WH_DNA-bd_sf"/>
</dbReference>
<dbReference type="PROSITE" id="PS01117">
    <property type="entry name" value="HTH_MARR_1"/>
    <property type="match status" value="1"/>
</dbReference>
<dbReference type="RefSeq" id="WP_146621530.1">
    <property type="nucleotide sequence ID" value="NZ_BJCC01000008.1"/>
</dbReference>
<dbReference type="GO" id="GO:0006950">
    <property type="term" value="P:response to stress"/>
    <property type="evidence" value="ECO:0007669"/>
    <property type="project" value="TreeGrafter"/>
</dbReference>
<accession>A0A4V0WP92</accession>
<dbReference type="EMBL" id="BJCC01000008">
    <property type="protein sequence ID" value="GCF93049.1"/>
    <property type="molecule type" value="Genomic_DNA"/>
</dbReference>
<keyword evidence="3" id="KW-0804">Transcription</keyword>
<dbReference type="PANTHER" id="PTHR33164:SF43">
    <property type="entry name" value="HTH-TYPE TRANSCRIPTIONAL REPRESSOR YETL"/>
    <property type="match status" value="1"/>
</dbReference>
<dbReference type="AlphaFoldDB" id="A0A4V0WP92"/>
<dbReference type="GO" id="GO:0003677">
    <property type="term" value="F:DNA binding"/>
    <property type="evidence" value="ECO:0007669"/>
    <property type="project" value="UniProtKB-KW"/>
</dbReference>
<dbReference type="Pfam" id="PF01047">
    <property type="entry name" value="MarR"/>
    <property type="match status" value="1"/>
</dbReference>
<dbReference type="PRINTS" id="PR00598">
    <property type="entry name" value="HTHMARR"/>
</dbReference>
<dbReference type="Gene3D" id="1.10.10.10">
    <property type="entry name" value="Winged helix-like DNA-binding domain superfamily/Winged helix DNA-binding domain"/>
    <property type="match status" value="1"/>
</dbReference>
<evidence type="ECO:0000256" key="3">
    <source>
        <dbReference type="ARBA" id="ARBA00023163"/>
    </source>
</evidence>
<dbReference type="PANTHER" id="PTHR33164">
    <property type="entry name" value="TRANSCRIPTIONAL REGULATOR, MARR FAMILY"/>
    <property type="match status" value="1"/>
</dbReference>
<dbReference type="SMART" id="SM00347">
    <property type="entry name" value="HTH_MARR"/>
    <property type="match status" value="1"/>
</dbReference>
<name>A0A4V0WP92_9ENTE</name>
<dbReference type="InterPro" id="IPR023187">
    <property type="entry name" value="Tscrpt_reg_MarR-type_CS"/>
</dbReference>
<keyword evidence="1" id="KW-0805">Transcription regulation</keyword>
<sequence length="155" mass="18287">MTDKLKKEIVNNYLSLESMLEDYYKSKNYHPQWRYAYKGQNQLLSLLKKYPLISQKELVSLVNMRPQSASEMIGKLEQKGLLRRYPSRSDRRILMIELTDKGRAFSYKIHTEDTIFLNRLTEDEMIHLNQLLNKLLLSGEELLKQNGLNDPFSTS</sequence>
<keyword evidence="2" id="KW-0238">DNA-binding</keyword>